<name>A0A426ZI92_ENSVE</name>
<sequence length="89" mass="9998">MHNSLSINLEIHVTGILKKVAVATLILVSRKLKSLNQQKAVAEISLNLSTCKFILAHGTWLTQMWYGNSWFSKIIHGTCINLICAQIYD</sequence>
<dbReference type="EMBL" id="AMZH03006492">
    <property type="protein sequence ID" value="RRT63685.1"/>
    <property type="molecule type" value="Genomic_DNA"/>
</dbReference>
<protein>
    <submittedName>
        <fullName evidence="1">Uncharacterized protein</fullName>
    </submittedName>
</protein>
<evidence type="ECO:0000313" key="2">
    <source>
        <dbReference type="Proteomes" id="UP000287651"/>
    </source>
</evidence>
<dbReference type="AlphaFoldDB" id="A0A426ZI92"/>
<accession>A0A426ZI92</accession>
<gene>
    <name evidence="1" type="ORF">B296_00021171</name>
</gene>
<organism evidence="1 2">
    <name type="scientific">Ensete ventricosum</name>
    <name type="common">Abyssinian banana</name>
    <name type="synonym">Musa ensete</name>
    <dbReference type="NCBI Taxonomy" id="4639"/>
    <lineage>
        <taxon>Eukaryota</taxon>
        <taxon>Viridiplantae</taxon>
        <taxon>Streptophyta</taxon>
        <taxon>Embryophyta</taxon>
        <taxon>Tracheophyta</taxon>
        <taxon>Spermatophyta</taxon>
        <taxon>Magnoliopsida</taxon>
        <taxon>Liliopsida</taxon>
        <taxon>Zingiberales</taxon>
        <taxon>Musaceae</taxon>
        <taxon>Ensete</taxon>
    </lineage>
</organism>
<dbReference type="Proteomes" id="UP000287651">
    <property type="component" value="Unassembled WGS sequence"/>
</dbReference>
<reference evidence="1 2" key="1">
    <citation type="journal article" date="2014" name="Agronomy (Basel)">
        <title>A Draft Genome Sequence for Ensete ventricosum, the Drought-Tolerant Tree Against Hunger.</title>
        <authorList>
            <person name="Harrison J."/>
            <person name="Moore K.A."/>
            <person name="Paszkiewicz K."/>
            <person name="Jones T."/>
            <person name="Grant M."/>
            <person name="Ambacheew D."/>
            <person name="Muzemil S."/>
            <person name="Studholme D.J."/>
        </authorList>
    </citation>
    <scope>NUCLEOTIDE SEQUENCE [LARGE SCALE GENOMIC DNA]</scope>
</reference>
<comment type="caution">
    <text evidence="1">The sequence shown here is derived from an EMBL/GenBank/DDBJ whole genome shotgun (WGS) entry which is preliminary data.</text>
</comment>
<evidence type="ECO:0000313" key="1">
    <source>
        <dbReference type="EMBL" id="RRT63685.1"/>
    </source>
</evidence>
<proteinExistence type="predicted"/>